<organism evidence="1 2">
    <name type="scientific">Pectobacterium parvum</name>
    <dbReference type="NCBI Taxonomy" id="2778550"/>
    <lineage>
        <taxon>Bacteria</taxon>
        <taxon>Pseudomonadati</taxon>
        <taxon>Pseudomonadota</taxon>
        <taxon>Gammaproteobacteria</taxon>
        <taxon>Enterobacterales</taxon>
        <taxon>Pectobacteriaceae</taxon>
        <taxon>Pectobacterium</taxon>
    </lineage>
</organism>
<name>A0AAP9IHM7_9GAMM</name>
<accession>A0AAP9IHM7</accession>
<evidence type="ECO:0000313" key="2">
    <source>
        <dbReference type="Proteomes" id="UP000464054"/>
    </source>
</evidence>
<dbReference type="Proteomes" id="UP000464054">
    <property type="component" value="Chromosome"/>
</dbReference>
<evidence type="ECO:0000313" key="1">
    <source>
        <dbReference type="EMBL" id="QHQ24609.1"/>
    </source>
</evidence>
<dbReference type="AlphaFoldDB" id="A0AAP9IHM7"/>
<dbReference type="InterPro" id="IPR046901">
    <property type="entry name" value="ABC-3C_MC5"/>
</dbReference>
<proteinExistence type="predicted"/>
<dbReference type="Pfam" id="PF20291">
    <property type="entry name" value="MC5"/>
    <property type="match status" value="1"/>
</dbReference>
<sequence length="171" mass="20191">MSLTVGWLMIIYHPFKDANHCSYRIISLLYKNNSKIRDEHLNFMDFYYLFPCQMQNIDGWPRSNSKLAHQISTIDHSYETIENPRRIFFELNIIRRNTLAHLFSKGVISLIDEYIFLNVERIPASLINTLETDTFRASFEFTTIANEIPKLAIKGKKGLKAKTNLMEYRYD</sequence>
<protein>
    <submittedName>
        <fullName evidence="1">Uncharacterized protein</fullName>
    </submittedName>
</protein>
<dbReference type="EMBL" id="CP046377">
    <property type="protein sequence ID" value="QHQ24609.1"/>
    <property type="molecule type" value="Genomic_DNA"/>
</dbReference>
<reference evidence="2" key="1">
    <citation type="submission" date="2019-11" db="EMBL/GenBank/DDBJ databases">
        <authorList>
            <person name="Jee S."/>
        </authorList>
    </citation>
    <scope>NUCLEOTIDE SEQUENCE [LARGE SCALE GENOMIC DNA]</scope>
    <source>
        <strain evidence="2">PZ1</strain>
    </source>
</reference>
<gene>
    <name evidence="1" type="ORF">GMX10_11425</name>
</gene>